<evidence type="ECO:0008006" key="3">
    <source>
        <dbReference type="Google" id="ProtNLM"/>
    </source>
</evidence>
<name>A0ABN6N1A3_9BACT</name>
<accession>A0ABN6N1A3</accession>
<dbReference type="RefSeq" id="WP_248354812.1">
    <property type="nucleotide sequence ID" value="NZ_AP025591.1"/>
</dbReference>
<dbReference type="EMBL" id="AP025591">
    <property type="protein sequence ID" value="BDG05730.1"/>
    <property type="molecule type" value="Genomic_DNA"/>
</dbReference>
<reference evidence="2" key="1">
    <citation type="journal article" date="2022" name="Int. J. Syst. Evol. Microbiol.">
        <title>Anaeromyxobacter oryzae sp. nov., Anaeromyxobacter diazotrophicus sp. nov. and Anaeromyxobacter paludicola sp. nov., isolated from paddy soils.</title>
        <authorList>
            <person name="Itoh H."/>
            <person name="Xu Z."/>
            <person name="Mise K."/>
            <person name="Masuda Y."/>
            <person name="Ushijima N."/>
            <person name="Hayakawa C."/>
            <person name="Shiratori Y."/>
            <person name="Senoo K."/>
        </authorList>
    </citation>
    <scope>NUCLEOTIDE SEQUENCE [LARGE SCALE GENOMIC DNA]</scope>
    <source>
        <strain evidence="2">Red232</strain>
    </source>
</reference>
<protein>
    <recommendedName>
        <fullName evidence="3">Lipoprotein</fullName>
    </recommendedName>
</protein>
<gene>
    <name evidence="1" type="ORF">AMOR_47260</name>
</gene>
<sequence length="192" mass="20887">MAKFRDAQPHEQPTVKPMIDKAAAANRILLLSALALLGGCVHFPQTAQEFREQIPGATFGQKLTIEAKRPFRDVAKTFQAKAPECLQVSVRTVSHAGGSYQNILATYKPTVLVNRQKLELHVQRHYQGGGVIIPGKEPEGGLYLLVADAFPLDGNRTRLDVYAPTVGSDPLIRAITGWATGENVGCPDMTKN</sequence>
<dbReference type="Proteomes" id="UP001162891">
    <property type="component" value="Chromosome"/>
</dbReference>
<evidence type="ECO:0000313" key="1">
    <source>
        <dbReference type="EMBL" id="BDG05730.1"/>
    </source>
</evidence>
<evidence type="ECO:0000313" key="2">
    <source>
        <dbReference type="Proteomes" id="UP001162891"/>
    </source>
</evidence>
<organism evidence="1 2">
    <name type="scientific">Anaeromyxobacter oryzae</name>
    <dbReference type="NCBI Taxonomy" id="2918170"/>
    <lineage>
        <taxon>Bacteria</taxon>
        <taxon>Pseudomonadati</taxon>
        <taxon>Myxococcota</taxon>
        <taxon>Myxococcia</taxon>
        <taxon>Myxococcales</taxon>
        <taxon>Cystobacterineae</taxon>
        <taxon>Anaeromyxobacteraceae</taxon>
        <taxon>Anaeromyxobacter</taxon>
    </lineage>
</organism>
<proteinExistence type="predicted"/>
<keyword evidence="2" id="KW-1185">Reference proteome</keyword>